<feature type="compositionally biased region" description="Basic residues" evidence="1">
    <location>
        <begin position="51"/>
        <end position="66"/>
    </location>
</feature>
<evidence type="ECO:0000256" key="1">
    <source>
        <dbReference type="SAM" id="MobiDB-lite"/>
    </source>
</evidence>
<feature type="compositionally biased region" description="Basic and acidic residues" evidence="1">
    <location>
        <begin position="17"/>
        <end position="29"/>
    </location>
</feature>
<evidence type="ECO:0000313" key="3">
    <source>
        <dbReference type="Proteomes" id="UP000479000"/>
    </source>
</evidence>
<keyword evidence="3" id="KW-1185">Reference proteome</keyword>
<sequence>MGRADSGRLGHAHRAANRRDGRSPPEGRTRGRAPSMRRSAMVGGTEPAAGRVRRRPSRIASRRRVRTGNWDDCAPPGPSVSVRTFRGLTICFFADFCRFLSIDE</sequence>
<accession>A0A6H5HLF4</accession>
<dbReference type="AlphaFoldDB" id="A0A6H5HLF4"/>
<name>A0A6H5HLF4_9HEMI</name>
<dbReference type="Proteomes" id="UP000479000">
    <property type="component" value="Unassembled WGS sequence"/>
</dbReference>
<organism evidence="2 3">
    <name type="scientific">Nesidiocoris tenuis</name>
    <dbReference type="NCBI Taxonomy" id="355587"/>
    <lineage>
        <taxon>Eukaryota</taxon>
        <taxon>Metazoa</taxon>
        <taxon>Ecdysozoa</taxon>
        <taxon>Arthropoda</taxon>
        <taxon>Hexapoda</taxon>
        <taxon>Insecta</taxon>
        <taxon>Pterygota</taxon>
        <taxon>Neoptera</taxon>
        <taxon>Paraneoptera</taxon>
        <taxon>Hemiptera</taxon>
        <taxon>Heteroptera</taxon>
        <taxon>Panheteroptera</taxon>
        <taxon>Cimicomorpha</taxon>
        <taxon>Miridae</taxon>
        <taxon>Dicyphina</taxon>
        <taxon>Nesidiocoris</taxon>
    </lineage>
</organism>
<evidence type="ECO:0000313" key="2">
    <source>
        <dbReference type="EMBL" id="CAB0018091.1"/>
    </source>
</evidence>
<feature type="region of interest" description="Disordered" evidence="1">
    <location>
        <begin position="1"/>
        <end position="78"/>
    </location>
</feature>
<reference evidence="2 3" key="1">
    <citation type="submission" date="2020-02" db="EMBL/GenBank/DDBJ databases">
        <authorList>
            <person name="Ferguson B K."/>
        </authorList>
    </citation>
    <scope>NUCLEOTIDE SEQUENCE [LARGE SCALE GENOMIC DNA]</scope>
</reference>
<proteinExistence type="predicted"/>
<protein>
    <submittedName>
        <fullName evidence="2">Uncharacterized protein</fullName>
    </submittedName>
</protein>
<gene>
    <name evidence="2" type="ORF">NTEN_LOCUS22000</name>
</gene>
<dbReference type="EMBL" id="CADCXU010032268">
    <property type="protein sequence ID" value="CAB0018091.1"/>
    <property type="molecule type" value="Genomic_DNA"/>
</dbReference>